<protein>
    <submittedName>
        <fullName evidence="1">Uncharacterized protein</fullName>
    </submittedName>
</protein>
<accession>A0A087TGQ9</accession>
<dbReference type="Proteomes" id="UP000054359">
    <property type="component" value="Unassembled WGS sequence"/>
</dbReference>
<keyword evidence="2" id="KW-1185">Reference proteome</keyword>
<evidence type="ECO:0000313" key="2">
    <source>
        <dbReference type="Proteomes" id="UP000054359"/>
    </source>
</evidence>
<name>A0A087TGQ9_STEMI</name>
<evidence type="ECO:0000313" key="1">
    <source>
        <dbReference type="EMBL" id="KFM64298.1"/>
    </source>
</evidence>
<gene>
    <name evidence="1" type="ORF">X975_17283</name>
</gene>
<feature type="non-terminal residue" evidence="1">
    <location>
        <position position="51"/>
    </location>
</feature>
<dbReference type="EMBL" id="KK115152">
    <property type="protein sequence ID" value="KFM64298.1"/>
    <property type="molecule type" value="Genomic_DNA"/>
</dbReference>
<reference evidence="1 2" key="1">
    <citation type="submission" date="2013-11" db="EMBL/GenBank/DDBJ databases">
        <title>Genome sequencing of Stegodyphus mimosarum.</title>
        <authorList>
            <person name="Bechsgaard J."/>
        </authorList>
    </citation>
    <scope>NUCLEOTIDE SEQUENCE [LARGE SCALE GENOMIC DNA]</scope>
</reference>
<proteinExistence type="predicted"/>
<dbReference type="AlphaFoldDB" id="A0A087TGQ9"/>
<sequence length="51" mass="5933">MILRISSIQDDNLNEDLALILVQHIPSTPLEIFSYFTCIYNAFFVKKKCLL</sequence>
<organism evidence="1 2">
    <name type="scientific">Stegodyphus mimosarum</name>
    <name type="common">African social velvet spider</name>
    <dbReference type="NCBI Taxonomy" id="407821"/>
    <lineage>
        <taxon>Eukaryota</taxon>
        <taxon>Metazoa</taxon>
        <taxon>Ecdysozoa</taxon>
        <taxon>Arthropoda</taxon>
        <taxon>Chelicerata</taxon>
        <taxon>Arachnida</taxon>
        <taxon>Araneae</taxon>
        <taxon>Araneomorphae</taxon>
        <taxon>Entelegynae</taxon>
        <taxon>Eresoidea</taxon>
        <taxon>Eresidae</taxon>
        <taxon>Stegodyphus</taxon>
    </lineage>
</organism>